<evidence type="ECO:0000313" key="6">
    <source>
        <dbReference type="Proteomes" id="UP000183918"/>
    </source>
</evidence>
<dbReference type="PROSITE" id="PS51257">
    <property type="entry name" value="PROKAR_LIPOPROTEIN"/>
    <property type="match status" value="1"/>
</dbReference>
<keyword evidence="6" id="KW-1185">Reference proteome</keyword>
<dbReference type="STRING" id="1122142.SAMN02910414_00875"/>
<feature type="chain" id="PRO_5038420357" description="DUF4352 domain-containing protein" evidence="3">
    <location>
        <begin position="22"/>
        <end position="251"/>
    </location>
</feature>
<keyword evidence="1 3" id="KW-0732">Signal</keyword>
<accession>A0A1H3HK91</accession>
<sequence>MKNKKGILLALLLSNSLLLSGCVVTPLIELTDDENALITNYSAKVVAKYNTYQKDGLNCTLPDPVLERSTEEKVEEKNTEESTEVDEEKNTEKSDTKENKENNQTTSENKEDNSSSTTLAKLMEHENDLTIECTGTTTAQSFNEKGVYSISPQPGMLYAVVHLKVTNKTSSDVAVNNLMKTLDISAKINGETYPAMKSLLSNDFFTYTGTVTANSSIDMVMLFEIPSDAAAGLGGILLEATVNGTKSAVKL</sequence>
<feature type="compositionally biased region" description="Basic and acidic residues" evidence="2">
    <location>
        <begin position="65"/>
        <end position="80"/>
    </location>
</feature>
<dbReference type="RefSeq" id="WP_074716466.1">
    <property type="nucleotide sequence ID" value="NZ_FNPG01000009.1"/>
</dbReference>
<evidence type="ECO:0000256" key="3">
    <source>
        <dbReference type="SAM" id="SignalP"/>
    </source>
</evidence>
<feature type="region of interest" description="Disordered" evidence="2">
    <location>
        <begin position="62"/>
        <end position="117"/>
    </location>
</feature>
<dbReference type="InterPro" id="IPR029051">
    <property type="entry name" value="DUF4352"/>
</dbReference>
<proteinExistence type="predicted"/>
<feature type="compositionally biased region" description="Basic and acidic residues" evidence="2">
    <location>
        <begin position="88"/>
        <end position="101"/>
    </location>
</feature>
<reference evidence="5 6" key="1">
    <citation type="submission" date="2016-10" db="EMBL/GenBank/DDBJ databases">
        <authorList>
            <person name="de Groot N.N."/>
        </authorList>
    </citation>
    <scope>NUCLEOTIDE SEQUENCE [LARGE SCALE GENOMIC DNA]</scope>
    <source>
        <strain evidence="5 6">DSM 14045</strain>
    </source>
</reference>
<dbReference type="Proteomes" id="UP000183918">
    <property type="component" value="Unassembled WGS sequence"/>
</dbReference>
<dbReference type="EMBL" id="FNPG01000009">
    <property type="protein sequence ID" value="SDY15780.1"/>
    <property type="molecule type" value="Genomic_DNA"/>
</dbReference>
<feature type="signal peptide" evidence="3">
    <location>
        <begin position="1"/>
        <end position="21"/>
    </location>
</feature>
<evidence type="ECO:0000256" key="1">
    <source>
        <dbReference type="ARBA" id="ARBA00022729"/>
    </source>
</evidence>
<dbReference type="OrthoDB" id="2049545at2"/>
<protein>
    <recommendedName>
        <fullName evidence="4">DUF4352 domain-containing protein</fullName>
    </recommendedName>
</protein>
<feature type="domain" description="DUF4352" evidence="4">
    <location>
        <begin position="148"/>
        <end position="230"/>
    </location>
</feature>
<dbReference type="InterPro" id="IPR029050">
    <property type="entry name" value="Immunoprotect_excell_Ig-like"/>
</dbReference>
<evidence type="ECO:0000256" key="2">
    <source>
        <dbReference type="SAM" id="MobiDB-lite"/>
    </source>
</evidence>
<organism evidence="5 6">
    <name type="scientific">Lachnobacterium bovis DSM 14045</name>
    <dbReference type="NCBI Taxonomy" id="1122142"/>
    <lineage>
        <taxon>Bacteria</taxon>
        <taxon>Bacillati</taxon>
        <taxon>Bacillota</taxon>
        <taxon>Clostridia</taxon>
        <taxon>Lachnospirales</taxon>
        <taxon>Lachnospiraceae</taxon>
        <taxon>Lachnobacterium</taxon>
    </lineage>
</organism>
<dbReference type="Gene3D" id="2.60.40.1240">
    <property type="match status" value="1"/>
</dbReference>
<gene>
    <name evidence="5" type="ORF">SAMN02910414_00875</name>
</gene>
<dbReference type="AlphaFoldDB" id="A0A1H3HK91"/>
<name>A0A1H3HK91_9FIRM</name>
<dbReference type="Pfam" id="PF11611">
    <property type="entry name" value="DUF4352"/>
    <property type="match status" value="1"/>
</dbReference>
<evidence type="ECO:0000313" key="5">
    <source>
        <dbReference type="EMBL" id="SDY15780.1"/>
    </source>
</evidence>
<evidence type="ECO:0000259" key="4">
    <source>
        <dbReference type="Pfam" id="PF11611"/>
    </source>
</evidence>